<feature type="domain" description="Helicase C-terminal" evidence="4">
    <location>
        <begin position="242"/>
        <end position="393"/>
    </location>
</feature>
<protein>
    <submittedName>
        <fullName evidence="5">ATP-dependent helicase Lhr and Lhr-like helicase</fullName>
    </submittedName>
</protein>
<gene>
    <name evidence="5" type="ORF">SAMN02787144_1009118</name>
</gene>
<evidence type="ECO:0000259" key="3">
    <source>
        <dbReference type="PROSITE" id="PS51192"/>
    </source>
</evidence>
<dbReference type="SMART" id="SM00490">
    <property type="entry name" value="HELICc"/>
    <property type="match status" value="1"/>
</dbReference>
<dbReference type="OrthoDB" id="9815222at2"/>
<dbReference type="GO" id="GO:0004386">
    <property type="term" value="F:helicase activity"/>
    <property type="evidence" value="ECO:0007669"/>
    <property type="project" value="UniProtKB-KW"/>
</dbReference>
<evidence type="ECO:0000313" key="6">
    <source>
        <dbReference type="Proteomes" id="UP000181909"/>
    </source>
</evidence>
<dbReference type="InterPro" id="IPR011545">
    <property type="entry name" value="DEAD/DEAH_box_helicase_dom"/>
</dbReference>
<dbReference type="STRING" id="1893.SAMN02787144_1009118"/>
<evidence type="ECO:0000256" key="1">
    <source>
        <dbReference type="ARBA" id="ARBA00022741"/>
    </source>
</evidence>
<sequence length="708" mass="78142">MSPLDDLDPILVHHIVNSLGWRGLRPLQEESIGPVMAGKDAILLAPTAGGKTEAASFPLLSRMTAERWAGTSVLYVCPLKALLNNLLPRLETYTGWLGRTAALWHGDVTAGRRKRILADRPDVLLTTPESLEAMLVSANVDHRAFFSGLQAIVVDEVHAFAGDDRGWHLLAVLERLQKTVGRPVQRIGLSATVGNPAELLHWLQGSAAGRRSARVVAPHLDEPRQQGAHAAPCDIELDYVGSVENAATVIAALHRGEKRLVFCESRRLVEELGEKLRLRGVTTFLSHASLSVDERRRAEQAFADARDCVIVSTSTLELGIDVGDLDRVIQLDAPMTVASFLQRLGRTGRRAGTRRNCLFLALTEDGLLAAAALLLQWKRGWVEPVVAPPEPRHIVAQQLLALCLQEHQVGDKLWQEWWNGFGPFGQPAEPIVRHLVEEGYLDQDGGMLFIGPEAERRFGQRHFMNLTAVFTSPPQFTVLQGRSEIGRTDPDLLTEEIEGPRKLLLAGRSWLVTYIDWHRKRCFVEPTDSGGKAKWSGLGFERATSFELMRAMREVLLGIDPDVALSKRAVTALAEARDHFMDVVHPGGTLITRTSGGQVRWWTWAGHRANATLAATLGTVVAPAQRVNDCWVRLREDVDRQHWKQAVADVSDQLCLPDVDQRAVKGLKFGEALPPRLAQATLATRFADLEGAQAVLEEPVRFVTLTPS</sequence>
<keyword evidence="5" id="KW-0347">Helicase</keyword>
<dbReference type="InterPro" id="IPR027417">
    <property type="entry name" value="P-loop_NTPase"/>
</dbReference>
<dbReference type="GO" id="GO:0016887">
    <property type="term" value="F:ATP hydrolysis activity"/>
    <property type="evidence" value="ECO:0007669"/>
    <property type="project" value="TreeGrafter"/>
</dbReference>
<evidence type="ECO:0000313" key="5">
    <source>
        <dbReference type="EMBL" id="SFY01375.1"/>
    </source>
</evidence>
<dbReference type="PROSITE" id="PS51194">
    <property type="entry name" value="HELICASE_CTER"/>
    <property type="match status" value="1"/>
</dbReference>
<dbReference type="Gene3D" id="3.40.50.300">
    <property type="entry name" value="P-loop containing nucleotide triphosphate hydrolases"/>
    <property type="match status" value="2"/>
</dbReference>
<dbReference type="SUPFAM" id="SSF52540">
    <property type="entry name" value="P-loop containing nucleoside triphosphate hydrolases"/>
    <property type="match status" value="1"/>
</dbReference>
<proteinExistence type="predicted"/>
<dbReference type="RefSeq" id="WP_072486153.1">
    <property type="nucleotide sequence ID" value="NZ_CP108276.1"/>
</dbReference>
<organism evidence="5 6">
    <name type="scientific">Streptomyces atratus</name>
    <dbReference type="NCBI Taxonomy" id="1893"/>
    <lineage>
        <taxon>Bacteria</taxon>
        <taxon>Bacillati</taxon>
        <taxon>Actinomycetota</taxon>
        <taxon>Actinomycetes</taxon>
        <taxon>Kitasatosporales</taxon>
        <taxon>Streptomycetaceae</taxon>
        <taxon>Streptomyces</taxon>
    </lineage>
</organism>
<dbReference type="EMBL" id="FPJO01000009">
    <property type="protein sequence ID" value="SFY01375.1"/>
    <property type="molecule type" value="Genomic_DNA"/>
</dbReference>
<dbReference type="InterPro" id="IPR052511">
    <property type="entry name" value="ATP-dep_Helicase"/>
</dbReference>
<accession>A0A1K2BRH5</accession>
<dbReference type="PANTHER" id="PTHR47962">
    <property type="entry name" value="ATP-DEPENDENT HELICASE LHR-RELATED-RELATED"/>
    <property type="match status" value="1"/>
</dbReference>
<keyword evidence="1" id="KW-0547">Nucleotide-binding</keyword>
<dbReference type="GO" id="GO:0003677">
    <property type="term" value="F:DNA binding"/>
    <property type="evidence" value="ECO:0007669"/>
    <property type="project" value="TreeGrafter"/>
</dbReference>
<dbReference type="PANTHER" id="PTHR47962:SF5">
    <property type="entry name" value="ATP-DEPENDENT HELICASE LHR-RELATED"/>
    <property type="match status" value="1"/>
</dbReference>
<keyword evidence="5" id="KW-0378">Hydrolase</keyword>
<evidence type="ECO:0000256" key="2">
    <source>
        <dbReference type="ARBA" id="ARBA00022840"/>
    </source>
</evidence>
<dbReference type="Pfam" id="PF00271">
    <property type="entry name" value="Helicase_C"/>
    <property type="match status" value="1"/>
</dbReference>
<dbReference type="Pfam" id="PF00270">
    <property type="entry name" value="DEAD"/>
    <property type="match status" value="1"/>
</dbReference>
<evidence type="ECO:0000259" key="4">
    <source>
        <dbReference type="PROSITE" id="PS51194"/>
    </source>
</evidence>
<dbReference type="GO" id="GO:0005524">
    <property type="term" value="F:ATP binding"/>
    <property type="evidence" value="ECO:0007669"/>
    <property type="project" value="UniProtKB-KW"/>
</dbReference>
<feature type="domain" description="Helicase ATP-binding" evidence="3">
    <location>
        <begin position="32"/>
        <end position="211"/>
    </location>
</feature>
<name>A0A1K2BRH5_STRAR</name>
<dbReference type="InterPro" id="IPR014001">
    <property type="entry name" value="Helicase_ATP-bd"/>
</dbReference>
<keyword evidence="2" id="KW-0067">ATP-binding</keyword>
<dbReference type="PROSITE" id="PS51192">
    <property type="entry name" value="HELICASE_ATP_BIND_1"/>
    <property type="match status" value="1"/>
</dbReference>
<dbReference type="SMART" id="SM00487">
    <property type="entry name" value="DEXDc"/>
    <property type="match status" value="1"/>
</dbReference>
<dbReference type="AlphaFoldDB" id="A0A1K2BRH5"/>
<dbReference type="Proteomes" id="UP000181909">
    <property type="component" value="Unassembled WGS sequence"/>
</dbReference>
<dbReference type="InterPro" id="IPR001650">
    <property type="entry name" value="Helicase_C-like"/>
</dbReference>
<reference evidence="5 6" key="1">
    <citation type="submission" date="2016-11" db="EMBL/GenBank/DDBJ databases">
        <authorList>
            <person name="Jaros S."/>
            <person name="Januszkiewicz K."/>
            <person name="Wedrychowicz H."/>
        </authorList>
    </citation>
    <scope>NUCLEOTIDE SEQUENCE [LARGE SCALE GENOMIC DNA]</scope>
    <source>
        <strain evidence="5 6">OK807</strain>
    </source>
</reference>